<dbReference type="AlphaFoldDB" id="A0A8J6AXU1"/>
<evidence type="ECO:0000256" key="1">
    <source>
        <dbReference type="ARBA" id="ARBA00001946"/>
    </source>
</evidence>
<reference evidence="10" key="1">
    <citation type="submission" date="2021-05" db="EMBL/GenBank/DDBJ databases">
        <title>A free-living protist that lacks canonical eukaryotic 1 DNA replication and segregation systems.</title>
        <authorList>
            <person name="Salas-Leiva D.E."/>
            <person name="Tromer E.C."/>
            <person name="Curtis B.A."/>
            <person name="Jerlstrom-Hultqvist J."/>
            <person name="Kolisko M."/>
            <person name="Yi Z."/>
            <person name="Salas-Leiva J.S."/>
            <person name="Gallot-Lavallee L."/>
            <person name="Kops G.J.P.L."/>
            <person name="Archibald J.M."/>
            <person name="Simpson A.G.B."/>
            <person name="Roger A.J."/>
        </authorList>
    </citation>
    <scope>NUCLEOTIDE SEQUENCE</scope>
    <source>
        <strain evidence="10">BICM</strain>
    </source>
</reference>
<sequence>MNRLVFDPIYREIANFLYKYANIDDCEIEAKLGILRWKKTEMTGLIKGEWEELHDIEPSTPLPRFLNETTSDESIISDTRCYFDTSIDLSDFKTLNGILLLLSNQLETGKLADFTNKIELVPPREIVDSFYEDPDGTDHIRVSRITELGPPDQNQLQSTSFETMRKVRIDSLTVSMPHFKYDLRISASIEEECFSPDQKAKVVEKRHKERYSYRDGDVVWDLSLVKDWVPETRDKTVAEHWDDPHYEVEMEITDRQPLVERRAAVLRALAVHEDPVPGVEAMQGVVDPLFARLRALVCLTSGRHVL</sequence>
<dbReference type="PANTHER" id="PTHR28118:SF1">
    <property type="entry name" value="POLYNUCLEOTIDE 5'-TRIPHOSPHATASE CTL1-RELATED"/>
    <property type="match status" value="1"/>
</dbReference>
<dbReference type="EMBL" id="JAHDYR010000016">
    <property type="protein sequence ID" value="KAG9394155.1"/>
    <property type="molecule type" value="Genomic_DNA"/>
</dbReference>
<dbReference type="InterPro" id="IPR040343">
    <property type="entry name" value="Cet1/Ctl1"/>
</dbReference>
<keyword evidence="6" id="KW-0539">Nucleus</keyword>
<evidence type="ECO:0000313" key="10">
    <source>
        <dbReference type="EMBL" id="KAG9394155.1"/>
    </source>
</evidence>
<comment type="caution">
    <text evidence="10">The sequence shown here is derived from an EMBL/GenBank/DDBJ whole genome shotgun (WGS) entry which is preliminary data.</text>
</comment>
<dbReference type="EC" id="3.6.1.74" evidence="7"/>
<protein>
    <recommendedName>
        <fullName evidence="7">mRNA 5'-phosphatase</fullName>
        <ecNumber evidence="7">3.6.1.74</ecNumber>
    </recommendedName>
</protein>
<evidence type="ECO:0000256" key="6">
    <source>
        <dbReference type="ARBA" id="ARBA00023242"/>
    </source>
</evidence>
<evidence type="ECO:0000256" key="7">
    <source>
        <dbReference type="ARBA" id="ARBA00035028"/>
    </source>
</evidence>
<evidence type="ECO:0000256" key="8">
    <source>
        <dbReference type="ARBA" id="ARBA00047740"/>
    </source>
</evidence>
<comment type="cofactor">
    <cofactor evidence="1">
        <name>Mg(2+)</name>
        <dbReference type="ChEBI" id="CHEBI:18420"/>
    </cofactor>
</comment>
<dbReference type="InterPro" id="IPR004206">
    <property type="entry name" value="mRNA_triPase_Cet1"/>
</dbReference>
<dbReference type="CDD" id="cd07470">
    <property type="entry name" value="CYTH-like_mRNA_RTPase"/>
    <property type="match status" value="1"/>
</dbReference>
<feature type="domain" description="mRNA triphosphatase Cet1-like" evidence="9">
    <location>
        <begin position="69"/>
        <end position="252"/>
    </location>
</feature>
<comment type="similarity">
    <text evidence="3">Belongs to the fungal TPase family.</text>
</comment>
<evidence type="ECO:0000256" key="3">
    <source>
        <dbReference type="ARBA" id="ARBA00006345"/>
    </source>
</evidence>
<dbReference type="InterPro" id="IPR037009">
    <property type="entry name" value="mRNA_triPase_Cet1_sf"/>
</dbReference>
<dbReference type="Pfam" id="PF02940">
    <property type="entry name" value="mRNA_triPase"/>
    <property type="match status" value="1"/>
</dbReference>
<gene>
    <name evidence="10" type="ORF">J8273_4257</name>
</gene>
<comment type="catalytic activity">
    <reaction evidence="8">
        <text>a 5'-end triphospho-ribonucleoside in mRNA + H2O = a 5'-end diphospho-ribonucleoside in mRNA + phosphate + H(+)</text>
        <dbReference type="Rhea" id="RHEA:67004"/>
        <dbReference type="Rhea" id="RHEA-COMP:17164"/>
        <dbReference type="Rhea" id="RHEA-COMP:17165"/>
        <dbReference type="ChEBI" id="CHEBI:15377"/>
        <dbReference type="ChEBI" id="CHEBI:15378"/>
        <dbReference type="ChEBI" id="CHEBI:43474"/>
        <dbReference type="ChEBI" id="CHEBI:167616"/>
        <dbReference type="ChEBI" id="CHEBI:167618"/>
        <dbReference type="EC" id="3.6.1.74"/>
    </reaction>
    <physiologicalReaction direction="left-to-right" evidence="8">
        <dbReference type="Rhea" id="RHEA:67005"/>
    </physiologicalReaction>
</comment>
<dbReference type="PANTHER" id="PTHR28118">
    <property type="entry name" value="POLYNUCLEOTIDE 5'-TRIPHOSPHATASE-RELATED"/>
    <property type="match status" value="1"/>
</dbReference>
<evidence type="ECO:0000259" key="9">
    <source>
        <dbReference type="Pfam" id="PF02940"/>
    </source>
</evidence>
<evidence type="ECO:0000256" key="2">
    <source>
        <dbReference type="ARBA" id="ARBA00004123"/>
    </source>
</evidence>
<accession>A0A8J6AXU1</accession>
<dbReference type="Proteomes" id="UP000717585">
    <property type="component" value="Unassembled WGS sequence"/>
</dbReference>
<proteinExistence type="inferred from homology"/>
<comment type="subcellular location">
    <subcellularLocation>
        <location evidence="2">Nucleus</location>
    </subcellularLocation>
</comment>
<dbReference type="GO" id="GO:0140818">
    <property type="term" value="F:mRNA 5'-triphosphate monophosphatase activity"/>
    <property type="evidence" value="ECO:0007669"/>
    <property type="project" value="UniProtKB-EC"/>
</dbReference>
<dbReference type="OrthoDB" id="272147at2759"/>
<dbReference type="SUPFAM" id="SSF55154">
    <property type="entry name" value="CYTH-like phosphatases"/>
    <property type="match status" value="1"/>
</dbReference>
<keyword evidence="11" id="KW-1185">Reference proteome</keyword>
<name>A0A8J6AXU1_9EUKA</name>
<keyword evidence="4" id="KW-0507">mRNA processing</keyword>
<keyword evidence="5" id="KW-0378">Hydrolase</keyword>
<dbReference type="InterPro" id="IPR033469">
    <property type="entry name" value="CYTH-like_dom_sf"/>
</dbReference>
<evidence type="ECO:0000256" key="4">
    <source>
        <dbReference type="ARBA" id="ARBA00022664"/>
    </source>
</evidence>
<dbReference type="GO" id="GO:0004651">
    <property type="term" value="F:polynucleotide 5'-phosphatase activity"/>
    <property type="evidence" value="ECO:0007669"/>
    <property type="project" value="InterPro"/>
</dbReference>
<dbReference type="GO" id="GO:0005634">
    <property type="term" value="C:nucleus"/>
    <property type="evidence" value="ECO:0007669"/>
    <property type="project" value="UniProtKB-SubCell"/>
</dbReference>
<evidence type="ECO:0000256" key="5">
    <source>
        <dbReference type="ARBA" id="ARBA00022801"/>
    </source>
</evidence>
<organism evidence="10 11">
    <name type="scientific">Carpediemonas membranifera</name>
    <dbReference type="NCBI Taxonomy" id="201153"/>
    <lineage>
        <taxon>Eukaryota</taxon>
        <taxon>Metamonada</taxon>
        <taxon>Carpediemonas-like organisms</taxon>
        <taxon>Carpediemonas</taxon>
    </lineage>
</organism>
<dbReference type="Gene3D" id="3.20.100.10">
    <property type="entry name" value="mRNA triphosphatase Cet1-like"/>
    <property type="match status" value="1"/>
</dbReference>
<dbReference type="GO" id="GO:0006397">
    <property type="term" value="P:mRNA processing"/>
    <property type="evidence" value="ECO:0007669"/>
    <property type="project" value="UniProtKB-KW"/>
</dbReference>
<evidence type="ECO:0000313" key="11">
    <source>
        <dbReference type="Proteomes" id="UP000717585"/>
    </source>
</evidence>